<accession>A0ABW2MX98</accession>
<evidence type="ECO:0000313" key="7">
    <source>
        <dbReference type="EMBL" id="MFC7358084.1"/>
    </source>
</evidence>
<dbReference type="PROSITE" id="PS50975">
    <property type="entry name" value="ATP_GRASP"/>
    <property type="match status" value="1"/>
</dbReference>
<dbReference type="InterPro" id="IPR003135">
    <property type="entry name" value="ATP-grasp_carboxylate-amine"/>
</dbReference>
<dbReference type="SUPFAM" id="SSF56059">
    <property type="entry name" value="Glutathione synthetase ATP-binding domain-like"/>
    <property type="match status" value="1"/>
</dbReference>
<keyword evidence="4 5" id="KW-0436">Ligase</keyword>
<keyword evidence="3 4" id="KW-0067">ATP-binding</keyword>
<feature type="binding site" evidence="4">
    <location>
        <position position="189"/>
    </location>
    <ligand>
        <name>ATP</name>
        <dbReference type="ChEBI" id="CHEBI:30616"/>
    </ligand>
</feature>
<feature type="binding site" evidence="4">
    <location>
        <position position="108"/>
    </location>
    <ligand>
        <name>ATP</name>
        <dbReference type="ChEBI" id="CHEBI:30616"/>
    </ligand>
</feature>
<feature type="domain" description="ATP-grasp" evidence="6">
    <location>
        <begin position="112"/>
        <end position="298"/>
    </location>
</feature>
<dbReference type="Pfam" id="PF22660">
    <property type="entry name" value="RS_preATP-grasp-like"/>
    <property type="match status" value="1"/>
</dbReference>
<dbReference type="SUPFAM" id="SSF52440">
    <property type="entry name" value="PreATP-grasp domain"/>
    <property type="match status" value="1"/>
</dbReference>
<dbReference type="Gene3D" id="3.30.1490.20">
    <property type="entry name" value="ATP-grasp fold, A domain"/>
    <property type="match status" value="1"/>
</dbReference>
<comment type="similarity">
    <text evidence="4 5">Belongs to the PurK/PurT family.</text>
</comment>
<dbReference type="InterPro" id="IPR011054">
    <property type="entry name" value="Rudment_hybrid_motif"/>
</dbReference>
<comment type="pathway">
    <text evidence="4 5">Purine metabolism; IMP biosynthesis via de novo pathway; 5-amino-1-(5-phospho-D-ribosyl)imidazole-4-carboxylate from 5-amino-1-(5-phospho-D-ribosyl)imidazole (N5-CAIR route): step 1/2.</text>
</comment>
<evidence type="ECO:0000256" key="5">
    <source>
        <dbReference type="RuleBase" id="RU361200"/>
    </source>
</evidence>
<evidence type="ECO:0000313" key="8">
    <source>
        <dbReference type="Proteomes" id="UP001596415"/>
    </source>
</evidence>
<comment type="function">
    <text evidence="5">Catalyzes the ATP-dependent conversion of 5-aminoimidazole ribonucleotide (AIR) and HCO(3)- to N5-carboxyaminoimidazole ribonucleotide (N5-CAIR).</text>
</comment>
<dbReference type="InterPro" id="IPR040686">
    <property type="entry name" value="PurK_C"/>
</dbReference>
<dbReference type="InterPro" id="IPR005875">
    <property type="entry name" value="PurK"/>
</dbReference>
<dbReference type="RefSeq" id="WP_380217971.1">
    <property type="nucleotide sequence ID" value="NZ_JBHTBN010000005.1"/>
</dbReference>
<dbReference type="EMBL" id="JBHTBN010000005">
    <property type="protein sequence ID" value="MFC7358084.1"/>
    <property type="molecule type" value="Genomic_DNA"/>
</dbReference>
<gene>
    <name evidence="4 5" type="primary">purK</name>
    <name evidence="7" type="ORF">ACFQO1_10320</name>
</gene>
<comment type="caution">
    <text evidence="7">The sequence shown here is derived from an EMBL/GenBank/DDBJ whole genome shotgun (WGS) entry which is preliminary data.</text>
</comment>
<dbReference type="EC" id="6.3.4.18" evidence="4 5"/>
<proteinExistence type="inferred from homology"/>
<evidence type="ECO:0000256" key="1">
    <source>
        <dbReference type="ARBA" id="ARBA00022741"/>
    </source>
</evidence>
<evidence type="ECO:0000259" key="6">
    <source>
        <dbReference type="PROSITE" id="PS50975"/>
    </source>
</evidence>
<dbReference type="InterPro" id="IPR016185">
    <property type="entry name" value="PreATP-grasp_dom_sf"/>
</dbReference>
<dbReference type="InterPro" id="IPR013815">
    <property type="entry name" value="ATP_grasp_subdomain_1"/>
</dbReference>
<keyword evidence="8" id="KW-1185">Reference proteome</keyword>
<feature type="binding site" evidence="4">
    <location>
        <position position="150"/>
    </location>
    <ligand>
        <name>ATP</name>
        <dbReference type="ChEBI" id="CHEBI:30616"/>
    </ligand>
</feature>
<dbReference type="Proteomes" id="UP001596415">
    <property type="component" value="Unassembled WGS sequence"/>
</dbReference>
<keyword evidence="2 4" id="KW-0658">Purine biosynthesis</keyword>
<dbReference type="Pfam" id="PF02222">
    <property type="entry name" value="ATP-grasp"/>
    <property type="match status" value="1"/>
</dbReference>
<comment type="function">
    <text evidence="4">Catalyzes the ATP-dependent conversion of 5-aminoimidazole ribonucleotide (AIR) and HCO(3)(-) to N5-carboxyaminoimidazole ribonucleotide (N5-CAIR).</text>
</comment>
<evidence type="ECO:0000256" key="2">
    <source>
        <dbReference type="ARBA" id="ARBA00022755"/>
    </source>
</evidence>
<name>A0ABW2MX98_9FLAO</name>
<dbReference type="GO" id="GO:0034028">
    <property type="term" value="F:5-(carboxyamino)imidazole ribonucleotide synthase activity"/>
    <property type="evidence" value="ECO:0007669"/>
    <property type="project" value="UniProtKB-EC"/>
</dbReference>
<dbReference type="Gene3D" id="3.40.50.20">
    <property type="match status" value="1"/>
</dbReference>
<reference evidence="8" key="1">
    <citation type="journal article" date="2019" name="Int. J. Syst. Evol. Microbiol.">
        <title>The Global Catalogue of Microorganisms (GCM) 10K type strain sequencing project: providing services to taxonomists for standard genome sequencing and annotation.</title>
        <authorList>
            <consortium name="The Broad Institute Genomics Platform"/>
            <consortium name="The Broad Institute Genome Sequencing Center for Infectious Disease"/>
            <person name="Wu L."/>
            <person name="Ma J."/>
        </authorList>
    </citation>
    <scope>NUCLEOTIDE SEQUENCE [LARGE SCALE GENOMIC DNA]</scope>
    <source>
        <strain evidence="8">CGMCC 1.16306</strain>
    </source>
</reference>
<dbReference type="InterPro" id="IPR054350">
    <property type="entry name" value="PurT/PurK_preATP-grasp"/>
</dbReference>
<dbReference type="PANTHER" id="PTHR11609">
    <property type="entry name" value="PURINE BIOSYNTHESIS PROTEIN 6/7, PUR6/7"/>
    <property type="match status" value="1"/>
</dbReference>
<sequence>MANYFSSNFTLGILGGGQLGKMLLYETRKFDIKTHVLDPSYEAPCKIACDAFQQGDLMDYDTVYNFGKKVDVLTFEIEGVNIDALAKLEAEGKKVYPSAETLKNIQDKGVQKQFYKQHKIPTSPFLVFKDKFELTEAIVRKDLSFPFVWKSCTGGYDGKGVSVVRTEEDVIPLAEGACIAEKLISFKNELAVIVVRNPSGEVKTYPVVEMEFHPEANQVEYVICPARIDDSVSEKARNIAIKVSEAFKHVGLLAVELFQTEDDEILVNEVAPRPHNSGHYSIEASYTNQFEQQIRAILDLPLGKTESKVGGIMVNLVGAEGHTGEVVYKNIEKIMAMDGVTPHIYGKKQTRPFRKMGHVTIVHEDLAEARKIAEKVKNTIEVVAK</sequence>
<evidence type="ECO:0000256" key="4">
    <source>
        <dbReference type="HAMAP-Rule" id="MF_01928"/>
    </source>
</evidence>
<dbReference type="SUPFAM" id="SSF51246">
    <property type="entry name" value="Rudiment single hybrid motif"/>
    <property type="match status" value="1"/>
</dbReference>
<dbReference type="HAMAP" id="MF_01928">
    <property type="entry name" value="PurK"/>
    <property type="match status" value="1"/>
</dbReference>
<dbReference type="PANTHER" id="PTHR11609:SF5">
    <property type="entry name" value="PHOSPHORIBOSYLAMINOIMIDAZOLE CARBOXYLASE"/>
    <property type="match status" value="1"/>
</dbReference>
<comment type="catalytic activity">
    <reaction evidence="4 5">
        <text>5-amino-1-(5-phospho-beta-D-ribosyl)imidazole + hydrogencarbonate + ATP = 5-carboxyamino-1-(5-phospho-D-ribosyl)imidazole + ADP + phosphate + 2 H(+)</text>
        <dbReference type="Rhea" id="RHEA:19317"/>
        <dbReference type="ChEBI" id="CHEBI:15378"/>
        <dbReference type="ChEBI" id="CHEBI:17544"/>
        <dbReference type="ChEBI" id="CHEBI:30616"/>
        <dbReference type="ChEBI" id="CHEBI:43474"/>
        <dbReference type="ChEBI" id="CHEBI:58730"/>
        <dbReference type="ChEBI" id="CHEBI:137981"/>
        <dbReference type="ChEBI" id="CHEBI:456216"/>
        <dbReference type="EC" id="6.3.4.18"/>
    </reaction>
</comment>
<dbReference type="NCBIfam" id="NF004679">
    <property type="entry name" value="PRK06019.1-5"/>
    <property type="match status" value="1"/>
</dbReference>
<dbReference type="Pfam" id="PF17769">
    <property type="entry name" value="PurK_C"/>
    <property type="match status" value="1"/>
</dbReference>
<comment type="subunit">
    <text evidence="4 5">Homodimer.</text>
</comment>
<feature type="binding site" evidence="4">
    <location>
        <begin position="268"/>
        <end position="269"/>
    </location>
    <ligand>
        <name>ATP</name>
        <dbReference type="ChEBI" id="CHEBI:30616"/>
    </ligand>
</feature>
<comment type="caution">
    <text evidence="4">Lacks conserved residue(s) required for the propagation of feature annotation.</text>
</comment>
<keyword evidence="1 4" id="KW-0547">Nucleotide-binding</keyword>
<organism evidence="7 8">
    <name type="scientific">Jejudonia soesokkakensis</name>
    <dbReference type="NCBI Taxonomy" id="1323432"/>
    <lineage>
        <taxon>Bacteria</taxon>
        <taxon>Pseudomonadati</taxon>
        <taxon>Bacteroidota</taxon>
        <taxon>Flavobacteriia</taxon>
        <taxon>Flavobacteriales</taxon>
        <taxon>Flavobacteriaceae</taxon>
        <taxon>Jejudonia</taxon>
    </lineage>
</organism>
<dbReference type="Gene3D" id="3.30.470.20">
    <property type="entry name" value="ATP-grasp fold, B domain"/>
    <property type="match status" value="1"/>
</dbReference>
<evidence type="ECO:0000256" key="3">
    <source>
        <dbReference type="ARBA" id="ARBA00022840"/>
    </source>
</evidence>
<dbReference type="NCBIfam" id="TIGR01161">
    <property type="entry name" value="purK"/>
    <property type="match status" value="1"/>
</dbReference>
<dbReference type="InterPro" id="IPR011761">
    <property type="entry name" value="ATP-grasp"/>
</dbReference>
<protein>
    <recommendedName>
        <fullName evidence="4 5">N5-carboxyaminoimidazole ribonucleotide synthase</fullName>
        <shortName evidence="4 5">N5-CAIR synthase</shortName>
        <ecNumber evidence="4 5">6.3.4.18</ecNumber>
    </recommendedName>
    <alternativeName>
        <fullName evidence="4 5">5-(carboxyamino)imidazole ribonucleotide synthetase</fullName>
    </alternativeName>
</protein>
<feature type="binding site" evidence="4">
    <location>
        <begin position="181"/>
        <end position="184"/>
    </location>
    <ligand>
        <name>ATP</name>
        <dbReference type="ChEBI" id="CHEBI:30616"/>
    </ligand>
</feature>